<reference evidence="1" key="1">
    <citation type="submission" date="2019-11" db="EMBL/GenBank/DDBJ databases">
        <authorList>
            <person name="Feng L."/>
        </authorList>
    </citation>
    <scope>NUCLEOTIDE SEQUENCE</scope>
    <source>
        <strain evidence="1">AhadrusLFYP4</strain>
    </source>
</reference>
<dbReference type="RefSeq" id="WP_156723114.1">
    <property type="nucleotide sequence ID" value="NZ_CACRSX010000018.1"/>
</dbReference>
<gene>
    <name evidence="1" type="ORF">AHLFYP4_00872</name>
</gene>
<dbReference type="EMBL" id="CACRSX010000018">
    <property type="protein sequence ID" value="VYS91081.1"/>
    <property type="molecule type" value="Genomic_DNA"/>
</dbReference>
<proteinExistence type="predicted"/>
<protein>
    <submittedName>
        <fullName evidence="1">Uncharacterized protein</fullName>
    </submittedName>
</protein>
<accession>A0A6N2SFN4</accession>
<evidence type="ECO:0000313" key="1">
    <source>
        <dbReference type="EMBL" id="VYS91081.1"/>
    </source>
</evidence>
<sequence>MNKLEKKNLHSGQHVWLVSDNTYLSELYLRSCDRPAYEILEGMIREKNQKNVKVEVASERIDNLLNFMLDGERDTEFGIKEADYGNRVLCTSREDAEKYIEKTKLILEIHSRGLREKDFSLSQLHELQNYLERTEK</sequence>
<name>A0A6N2SFN4_ANAHA</name>
<dbReference type="AlphaFoldDB" id="A0A6N2SFN4"/>
<organism evidence="1">
    <name type="scientific">Anaerostipes hadrus</name>
    <dbReference type="NCBI Taxonomy" id="649756"/>
    <lineage>
        <taxon>Bacteria</taxon>
        <taxon>Bacillati</taxon>
        <taxon>Bacillota</taxon>
        <taxon>Clostridia</taxon>
        <taxon>Lachnospirales</taxon>
        <taxon>Lachnospiraceae</taxon>
        <taxon>Anaerostipes</taxon>
    </lineage>
</organism>